<keyword evidence="3" id="KW-1185">Reference proteome</keyword>
<keyword evidence="1" id="KW-0472">Membrane</keyword>
<comment type="caution">
    <text evidence="2">The sequence shown here is derived from an EMBL/GenBank/DDBJ whole genome shotgun (WGS) entry which is preliminary data.</text>
</comment>
<name>A0A0L0CEK1_LUCCU</name>
<protein>
    <submittedName>
        <fullName evidence="2">Uncharacterized protein</fullName>
    </submittedName>
</protein>
<organism evidence="2 3">
    <name type="scientific">Lucilia cuprina</name>
    <name type="common">Green bottle fly</name>
    <name type="synonym">Australian sheep blowfly</name>
    <dbReference type="NCBI Taxonomy" id="7375"/>
    <lineage>
        <taxon>Eukaryota</taxon>
        <taxon>Metazoa</taxon>
        <taxon>Ecdysozoa</taxon>
        <taxon>Arthropoda</taxon>
        <taxon>Hexapoda</taxon>
        <taxon>Insecta</taxon>
        <taxon>Pterygota</taxon>
        <taxon>Neoptera</taxon>
        <taxon>Endopterygota</taxon>
        <taxon>Diptera</taxon>
        <taxon>Brachycera</taxon>
        <taxon>Muscomorpha</taxon>
        <taxon>Oestroidea</taxon>
        <taxon>Calliphoridae</taxon>
        <taxon>Luciliinae</taxon>
        <taxon>Lucilia</taxon>
    </lineage>
</organism>
<gene>
    <name evidence="2" type="ORF">FF38_13491</name>
</gene>
<keyword evidence="1" id="KW-0812">Transmembrane</keyword>
<feature type="transmembrane region" description="Helical" evidence="1">
    <location>
        <begin position="124"/>
        <end position="155"/>
    </location>
</feature>
<dbReference type="AlphaFoldDB" id="A0A0L0CEK1"/>
<evidence type="ECO:0000256" key="1">
    <source>
        <dbReference type="SAM" id="Phobius"/>
    </source>
</evidence>
<keyword evidence="1" id="KW-1133">Transmembrane helix</keyword>
<dbReference type="EMBL" id="JRES01000611">
    <property type="protein sequence ID" value="KNC29884.1"/>
    <property type="molecule type" value="Genomic_DNA"/>
</dbReference>
<dbReference type="Proteomes" id="UP000037069">
    <property type="component" value="Unassembled WGS sequence"/>
</dbReference>
<evidence type="ECO:0000313" key="2">
    <source>
        <dbReference type="EMBL" id="KNC29884.1"/>
    </source>
</evidence>
<reference evidence="2 3" key="1">
    <citation type="journal article" date="2015" name="Nat. Commun.">
        <title>Lucilia cuprina genome unlocks parasitic fly biology to underpin future interventions.</title>
        <authorList>
            <person name="Anstead C.A."/>
            <person name="Korhonen P.K."/>
            <person name="Young N.D."/>
            <person name="Hall R.S."/>
            <person name="Jex A.R."/>
            <person name="Murali S.C."/>
            <person name="Hughes D.S."/>
            <person name="Lee S.F."/>
            <person name="Perry T."/>
            <person name="Stroehlein A.J."/>
            <person name="Ansell B.R."/>
            <person name="Breugelmans B."/>
            <person name="Hofmann A."/>
            <person name="Qu J."/>
            <person name="Dugan S."/>
            <person name="Lee S.L."/>
            <person name="Chao H."/>
            <person name="Dinh H."/>
            <person name="Han Y."/>
            <person name="Doddapaneni H.V."/>
            <person name="Worley K.C."/>
            <person name="Muzny D.M."/>
            <person name="Ioannidis P."/>
            <person name="Waterhouse R.M."/>
            <person name="Zdobnov E.M."/>
            <person name="James P.J."/>
            <person name="Bagnall N.H."/>
            <person name="Kotze A.C."/>
            <person name="Gibbs R.A."/>
            <person name="Richards S."/>
            <person name="Batterham P."/>
            <person name="Gasser R.B."/>
        </authorList>
    </citation>
    <scope>NUCLEOTIDE SEQUENCE [LARGE SCALE GENOMIC DNA]</scope>
    <source>
        <strain evidence="2 3">LS</strain>
        <tissue evidence="2">Full body</tissue>
    </source>
</reference>
<accession>A0A0L0CEK1</accession>
<evidence type="ECO:0000313" key="3">
    <source>
        <dbReference type="Proteomes" id="UP000037069"/>
    </source>
</evidence>
<proteinExistence type="predicted"/>
<sequence>MEYTTSFSSSSFFLSEGEFIGVYSPASNSWGFSHGMDLESFIIVVSMVKAALTASDVLEESLLMLLALAKVLAESFLVVALRRLTACCGDCASVSVGVDASLLTLLLLLATSDVFWPIAVGKDAVVCIVVCILNSLIIISLLIIAEVAVISLWLLSLSMELLFFAVNNWEAGVSWADVVDEVVFVVGGGSPVLLMAFTKQPTDLVKCCCLQALAFRADSLLAVIRLFQKCFKFILTLFGFVGQPRVNAIILKILQETFQLYTKPQCTNR</sequence>